<sequence length="68" mass="7830">MFSFCKMILLPLNSYLVTPGVESIQRECHKILSAVSFLSSGVEVTQKEFQMMSCLFSDLFHECLRQHN</sequence>
<organism evidence="3">
    <name type="scientific">Arion vulgaris</name>
    <dbReference type="NCBI Taxonomy" id="1028688"/>
    <lineage>
        <taxon>Eukaryota</taxon>
        <taxon>Metazoa</taxon>
        <taxon>Spiralia</taxon>
        <taxon>Lophotrochozoa</taxon>
        <taxon>Mollusca</taxon>
        <taxon>Gastropoda</taxon>
        <taxon>Heterobranchia</taxon>
        <taxon>Euthyneura</taxon>
        <taxon>Panpulmonata</taxon>
        <taxon>Eupulmonata</taxon>
        <taxon>Stylommatophora</taxon>
        <taxon>Helicina</taxon>
        <taxon>Arionoidea</taxon>
        <taxon>Arionidae</taxon>
        <taxon>Arion</taxon>
    </lineage>
</organism>
<name>A0A0B7BTJ4_9EUPU</name>
<keyword evidence="1" id="KW-0732">Signal</keyword>
<feature type="chain" id="PRO_5007391780" evidence="1">
    <location>
        <begin position="24"/>
        <end position="68"/>
    </location>
</feature>
<evidence type="ECO:0000313" key="3">
    <source>
        <dbReference type="EMBL" id="CEK95450.1"/>
    </source>
</evidence>
<proteinExistence type="predicted"/>
<dbReference type="EMBL" id="HACG01048579">
    <property type="protein sequence ID" value="CEK95444.1"/>
    <property type="molecule type" value="Transcribed_RNA"/>
</dbReference>
<protein>
    <submittedName>
        <fullName evidence="3">Uncharacterized protein</fullName>
    </submittedName>
</protein>
<evidence type="ECO:0000313" key="2">
    <source>
        <dbReference type="EMBL" id="CEK95444.1"/>
    </source>
</evidence>
<dbReference type="AlphaFoldDB" id="A0A0B7BTJ4"/>
<accession>A0A0B7BTJ4</accession>
<gene>
    <name evidence="3" type="primary">ORF207012</name>
    <name evidence="2" type="synonym">ORF206990</name>
</gene>
<feature type="signal peptide" evidence="1">
    <location>
        <begin position="1"/>
        <end position="23"/>
    </location>
</feature>
<dbReference type="EMBL" id="HACG01048585">
    <property type="protein sequence ID" value="CEK95450.1"/>
    <property type="molecule type" value="Transcribed_RNA"/>
</dbReference>
<evidence type="ECO:0000256" key="1">
    <source>
        <dbReference type="SAM" id="SignalP"/>
    </source>
</evidence>
<reference evidence="3" key="1">
    <citation type="submission" date="2014-12" db="EMBL/GenBank/DDBJ databases">
        <title>Insight into the proteome of Arion vulgaris.</title>
        <authorList>
            <person name="Aradska J."/>
            <person name="Bulat T."/>
            <person name="Smidak R."/>
            <person name="Sarate P."/>
            <person name="Gangsoo J."/>
            <person name="Sialana F."/>
            <person name="Bilban M."/>
            <person name="Lubec G."/>
        </authorList>
    </citation>
    <scope>NUCLEOTIDE SEQUENCE</scope>
    <source>
        <tissue evidence="3">Skin</tissue>
    </source>
</reference>